<dbReference type="Pfam" id="PF13478">
    <property type="entry name" value="XdhC_C"/>
    <property type="match status" value="1"/>
</dbReference>
<dbReference type="NCBIfam" id="TIGR02964">
    <property type="entry name" value="xanthine_xdhC"/>
    <property type="match status" value="1"/>
</dbReference>
<dbReference type="Proteomes" id="UP000324738">
    <property type="component" value="Unassembled WGS sequence"/>
</dbReference>
<dbReference type="InterPro" id="IPR003777">
    <property type="entry name" value="XdhC_CoxI"/>
</dbReference>
<dbReference type="InterPro" id="IPR027051">
    <property type="entry name" value="XdhC_Rossmann_dom"/>
</dbReference>
<comment type="caution">
    <text evidence="3">The sequence shown here is derived from an EMBL/GenBank/DDBJ whole genome shotgun (WGS) entry which is preliminary data.</text>
</comment>
<accession>A0A5B0DRK4</accession>
<name>A0A5B0DRK4_9HYPH</name>
<dbReference type="SUPFAM" id="SSF51735">
    <property type="entry name" value="NAD(P)-binding Rossmann-fold domains"/>
    <property type="match status" value="1"/>
</dbReference>
<keyword evidence="4" id="KW-1185">Reference proteome</keyword>
<feature type="domain" description="XdhC Rossmann" evidence="2">
    <location>
        <begin position="119"/>
        <end position="259"/>
    </location>
</feature>
<dbReference type="Pfam" id="PF02625">
    <property type="entry name" value="XdhC_CoxI"/>
    <property type="match status" value="1"/>
</dbReference>
<dbReference type="PANTHER" id="PTHR30388">
    <property type="entry name" value="ALDEHYDE OXIDOREDUCTASE MOLYBDENUM COFACTOR ASSEMBLY PROTEIN"/>
    <property type="match status" value="1"/>
</dbReference>
<organism evidence="3 4">
    <name type="scientific">Aureimonas fodinaquatilis</name>
    <dbReference type="NCBI Taxonomy" id="2565783"/>
    <lineage>
        <taxon>Bacteria</taxon>
        <taxon>Pseudomonadati</taxon>
        <taxon>Pseudomonadota</taxon>
        <taxon>Alphaproteobacteria</taxon>
        <taxon>Hyphomicrobiales</taxon>
        <taxon>Aurantimonadaceae</taxon>
        <taxon>Aureimonas</taxon>
    </lineage>
</organism>
<feature type="domain" description="XdhC- CoxI" evidence="1">
    <location>
        <begin position="10"/>
        <end position="71"/>
    </location>
</feature>
<protein>
    <submittedName>
        <fullName evidence="3">Xanthine dehydrogenase accessory protein XdhC</fullName>
    </submittedName>
</protein>
<dbReference type="AlphaFoldDB" id="A0A5B0DRK4"/>
<evidence type="ECO:0000313" key="3">
    <source>
        <dbReference type="EMBL" id="KAA0968632.1"/>
    </source>
</evidence>
<evidence type="ECO:0000259" key="1">
    <source>
        <dbReference type="Pfam" id="PF02625"/>
    </source>
</evidence>
<dbReference type="InterPro" id="IPR014308">
    <property type="entry name" value="Xanthine_DH_XdhC"/>
</dbReference>
<reference evidence="3 4" key="1">
    <citation type="submission" date="2019-08" db="EMBL/GenBank/DDBJ databases">
        <title>Aureimonas fodiniaquatilis sp. nov., isolated from a coal mine wastewater.</title>
        <authorList>
            <person name="Kim W."/>
        </authorList>
    </citation>
    <scope>NUCLEOTIDE SEQUENCE [LARGE SCALE GENOMIC DNA]</scope>
    <source>
        <strain evidence="3 4">CAU 1482</strain>
    </source>
</reference>
<dbReference type="RefSeq" id="WP_149301579.1">
    <property type="nucleotide sequence ID" value="NZ_VTWH01000005.1"/>
</dbReference>
<dbReference type="Gene3D" id="3.40.50.720">
    <property type="entry name" value="NAD(P)-binding Rossmann-like Domain"/>
    <property type="match status" value="1"/>
</dbReference>
<gene>
    <name evidence="3" type="primary">xdhC</name>
    <name evidence="3" type="ORF">FPY71_17295</name>
</gene>
<dbReference type="OrthoDB" id="61481at2"/>
<sequence>MKLSVALADCLRAGQAAILVTVEDAQGSTPRDRGTNMLVLATSAKGTIGGGALEMEAILEARRLLTCGESRSQRDIALGPAIGQCCGGRVVLSFCRADAAVLEALSAAEEELEQDFAPVFIFGAGHTGHALAAALAALPFKTTVVDTRPALLEGLPANVLGVASALPEVEVRNAPPATSFVVVTHDHALDFHIAAAALARPDSPYVGMIGSATKRERFRRYLRDMNAEAGFERLILPIGGAKLRDKRPEVIAALTAAELLVEVIGTHGEKRMHRLCTCP</sequence>
<proteinExistence type="predicted"/>
<evidence type="ECO:0000259" key="2">
    <source>
        <dbReference type="Pfam" id="PF13478"/>
    </source>
</evidence>
<dbReference type="InterPro" id="IPR052698">
    <property type="entry name" value="MoCofactor_Util/Proc"/>
</dbReference>
<dbReference type="PANTHER" id="PTHR30388:SF6">
    <property type="entry name" value="XANTHINE DEHYDROGENASE SUBUNIT A-RELATED"/>
    <property type="match status" value="1"/>
</dbReference>
<dbReference type="EMBL" id="VTWH01000005">
    <property type="protein sequence ID" value="KAA0968632.1"/>
    <property type="molecule type" value="Genomic_DNA"/>
</dbReference>
<evidence type="ECO:0000313" key="4">
    <source>
        <dbReference type="Proteomes" id="UP000324738"/>
    </source>
</evidence>
<dbReference type="InterPro" id="IPR036291">
    <property type="entry name" value="NAD(P)-bd_dom_sf"/>
</dbReference>